<accession>A0A6A6EK01</accession>
<dbReference type="Pfam" id="PF00271">
    <property type="entry name" value="Helicase_C"/>
    <property type="match status" value="1"/>
</dbReference>
<dbReference type="OrthoDB" id="448448at2759"/>
<dbReference type="SMART" id="SM00487">
    <property type="entry name" value="DEXDc"/>
    <property type="match status" value="1"/>
</dbReference>
<dbReference type="GO" id="GO:0005634">
    <property type="term" value="C:nucleus"/>
    <property type="evidence" value="ECO:0007669"/>
    <property type="project" value="TreeGrafter"/>
</dbReference>
<organism evidence="6 7">
    <name type="scientific">Zopfia rhizophila CBS 207.26</name>
    <dbReference type="NCBI Taxonomy" id="1314779"/>
    <lineage>
        <taxon>Eukaryota</taxon>
        <taxon>Fungi</taxon>
        <taxon>Dikarya</taxon>
        <taxon>Ascomycota</taxon>
        <taxon>Pezizomycotina</taxon>
        <taxon>Dothideomycetes</taxon>
        <taxon>Dothideomycetes incertae sedis</taxon>
        <taxon>Zopfiaceae</taxon>
        <taxon>Zopfia</taxon>
    </lineage>
</organism>
<evidence type="ECO:0000256" key="1">
    <source>
        <dbReference type="ARBA" id="ARBA00022741"/>
    </source>
</evidence>
<dbReference type="AlphaFoldDB" id="A0A6A6EK01"/>
<keyword evidence="7" id="KW-1185">Reference proteome</keyword>
<dbReference type="Pfam" id="PF00176">
    <property type="entry name" value="SNF2-rel_dom"/>
    <property type="match status" value="1"/>
</dbReference>
<sequence>MVEGKYKGVEEQKRCIEGTAIATAMTTPEMQKDDLGCTLSFNHHPSMEPENLYFDPLLLSSNVKRHVPIDGDDPEPGSKRFCAQPREWYYGDGMATASSHLLPSGGTQDDILYQGPMETLQQGSLDPFSMPQDEPGFMLPPDPFATCSIGGSLAINSCQGVHTQTSGPDADPFEFGFRDEMFVEGSRTQYGTLIGVNFSAGPFDYHNIEPDSHVSQQEAQPSIEPFPPLVKQEYVYANSDSRIPADDYTKPDFQTSLDSWTPVTSQITERSRCASNDEVYSERDENYDVSGAGSTQKNSIIVQYDTCFGVVVANATSSFTDSHGSKIAPVNIRHFGDILKLNFQDSNKYAGLLTLPALGKLLDEFYVKFTATLIASQSRPSQASRKVKVKDLVRTQECSVRIVVYGMKRDKSAVGSLLSDAGLYLQQPSAEECDRDVEYCNPHYLLRPGAQMPKLDELSISSNARKGGSSEMLDEVNKSRFMQIFDFANDVSNCLQVVPSSRLCSTLKDYQLTALAVMAEKECGIVEKPMFPSLWEITSVSGTTKKYRHKITDLYENLPVPVYGGILADEMGLGKTLSALALICSSLDMLTHDKSQHEDGISKATLVVTPKSTIPAWQEQIKRHIRRRKMRVAVYHGSTRRGLSASFKNHDIILTTYETLRSEWVANGAIYSENWYRLILDEAHHIRNRSSQIFKAACAIDSRYRWCLTGTPIHNSLDDYGALLSFIRVPPFTEKTMFDFWITSPIRHARPYSMRRLQDLLLPQSALDAWKARDSTSIDWQMMRNCRSRCDMCDVDIEEIDLLASDNPFPRCKHLICTACALGGEYSTGVEERKFPKCVSAPTMGVNSILPSQATAFIPPSSRIEALLRNLHSEQVPESNSNPERPVKSVIFSYWTKMLDLVQQKLKSNSFTFQRIDGGTSLGERSRAISQFNSDPACTIMLASIGSAGEGVDLTAASRVHLIEPHWSPMAEAQAVDRVHRIGQLKRIFNGFNEISSGSSVNLWIVKIYPSPISTMDGGSISRKRRRLMRFKQTFLLTINLLFSIDPIEQPDQFSRLRLMERAISVLQAGRLIKVEDGINISSDPAISVIAGNWKLETYRCHISSVLLNAPSDDAAEPPPHYRLCQGELPVRQKPA</sequence>
<dbReference type="InterPro" id="IPR050628">
    <property type="entry name" value="SNF2_RAD54_helicase_TF"/>
</dbReference>
<evidence type="ECO:0000313" key="6">
    <source>
        <dbReference type="EMBL" id="KAF2191078.1"/>
    </source>
</evidence>
<dbReference type="InterPro" id="IPR027417">
    <property type="entry name" value="P-loop_NTPase"/>
</dbReference>
<dbReference type="GO" id="GO:0006281">
    <property type="term" value="P:DNA repair"/>
    <property type="evidence" value="ECO:0007669"/>
    <property type="project" value="TreeGrafter"/>
</dbReference>
<dbReference type="PROSITE" id="PS51194">
    <property type="entry name" value="HELICASE_CTER"/>
    <property type="match status" value="1"/>
</dbReference>
<protein>
    <submittedName>
        <fullName evidence="6">Uncharacterized protein</fullName>
    </submittedName>
</protein>
<dbReference type="CDD" id="cd18793">
    <property type="entry name" value="SF2_C_SNF"/>
    <property type="match status" value="1"/>
</dbReference>
<dbReference type="PANTHER" id="PTHR45626">
    <property type="entry name" value="TRANSCRIPTION TERMINATION FACTOR 2-RELATED"/>
    <property type="match status" value="1"/>
</dbReference>
<dbReference type="InterPro" id="IPR000330">
    <property type="entry name" value="SNF2_N"/>
</dbReference>
<dbReference type="CDD" id="cd18008">
    <property type="entry name" value="DEXDc_SHPRH-like"/>
    <property type="match status" value="1"/>
</dbReference>
<dbReference type="EMBL" id="ML994617">
    <property type="protein sequence ID" value="KAF2191078.1"/>
    <property type="molecule type" value="Genomic_DNA"/>
</dbReference>
<dbReference type="GO" id="GO:0005524">
    <property type="term" value="F:ATP binding"/>
    <property type="evidence" value="ECO:0007669"/>
    <property type="project" value="UniProtKB-KW"/>
</dbReference>
<dbReference type="InterPro" id="IPR049730">
    <property type="entry name" value="SNF2/RAD54-like_C"/>
</dbReference>
<feature type="domain" description="Helicase C-terminal" evidence="5">
    <location>
        <begin position="863"/>
        <end position="1049"/>
    </location>
</feature>
<dbReference type="InterPro" id="IPR001650">
    <property type="entry name" value="Helicase_C-like"/>
</dbReference>
<dbReference type="SMART" id="SM00490">
    <property type="entry name" value="HELICc"/>
    <property type="match status" value="1"/>
</dbReference>
<dbReference type="GO" id="GO:0008094">
    <property type="term" value="F:ATP-dependent activity, acting on DNA"/>
    <property type="evidence" value="ECO:0007669"/>
    <property type="project" value="TreeGrafter"/>
</dbReference>
<dbReference type="Gene3D" id="3.40.50.10810">
    <property type="entry name" value="Tandem AAA-ATPase domain"/>
    <property type="match status" value="1"/>
</dbReference>
<keyword evidence="1" id="KW-0547">Nucleotide-binding</keyword>
<dbReference type="Proteomes" id="UP000800200">
    <property type="component" value="Unassembled WGS sequence"/>
</dbReference>
<dbReference type="InterPro" id="IPR038718">
    <property type="entry name" value="SNF2-like_sf"/>
</dbReference>
<dbReference type="PANTHER" id="PTHR45626:SF52">
    <property type="entry name" value="SINGLE-STRANDED DNA-DEPENDENT ATPASE (EUROFUNG)"/>
    <property type="match status" value="1"/>
</dbReference>
<gene>
    <name evidence="6" type="ORF">K469DRAFT_746516</name>
</gene>
<dbReference type="PROSITE" id="PS51192">
    <property type="entry name" value="HELICASE_ATP_BIND_1"/>
    <property type="match status" value="1"/>
</dbReference>
<feature type="domain" description="Helicase ATP-binding" evidence="4">
    <location>
        <begin position="556"/>
        <end position="730"/>
    </location>
</feature>
<evidence type="ECO:0000259" key="5">
    <source>
        <dbReference type="PROSITE" id="PS51194"/>
    </source>
</evidence>
<keyword evidence="3" id="KW-0067">ATP-binding</keyword>
<keyword evidence="2" id="KW-0378">Hydrolase</keyword>
<dbReference type="InterPro" id="IPR014001">
    <property type="entry name" value="Helicase_ATP-bd"/>
</dbReference>
<name>A0A6A6EK01_9PEZI</name>
<evidence type="ECO:0000313" key="7">
    <source>
        <dbReference type="Proteomes" id="UP000800200"/>
    </source>
</evidence>
<reference evidence="6" key="1">
    <citation type="journal article" date="2020" name="Stud. Mycol.">
        <title>101 Dothideomycetes genomes: a test case for predicting lifestyles and emergence of pathogens.</title>
        <authorList>
            <person name="Haridas S."/>
            <person name="Albert R."/>
            <person name="Binder M."/>
            <person name="Bloem J."/>
            <person name="Labutti K."/>
            <person name="Salamov A."/>
            <person name="Andreopoulos B."/>
            <person name="Baker S."/>
            <person name="Barry K."/>
            <person name="Bills G."/>
            <person name="Bluhm B."/>
            <person name="Cannon C."/>
            <person name="Castanera R."/>
            <person name="Culley D."/>
            <person name="Daum C."/>
            <person name="Ezra D."/>
            <person name="Gonzalez J."/>
            <person name="Henrissat B."/>
            <person name="Kuo A."/>
            <person name="Liang C."/>
            <person name="Lipzen A."/>
            <person name="Lutzoni F."/>
            <person name="Magnuson J."/>
            <person name="Mondo S."/>
            <person name="Nolan M."/>
            <person name="Ohm R."/>
            <person name="Pangilinan J."/>
            <person name="Park H.-J."/>
            <person name="Ramirez L."/>
            <person name="Alfaro M."/>
            <person name="Sun H."/>
            <person name="Tritt A."/>
            <person name="Yoshinaga Y."/>
            <person name="Zwiers L.-H."/>
            <person name="Turgeon B."/>
            <person name="Goodwin S."/>
            <person name="Spatafora J."/>
            <person name="Crous P."/>
            <person name="Grigoriev I."/>
        </authorList>
    </citation>
    <scope>NUCLEOTIDE SEQUENCE</scope>
    <source>
        <strain evidence="6">CBS 207.26</strain>
    </source>
</reference>
<evidence type="ECO:0000256" key="3">
    <source>
        <dbReference type="ARBA" id="ARBA00022840"/>
    </source>
</evidence>
<proteinExistence type="predicted"/>
<dbReference type="GO" id="GO:0016787">
    <property type="term" value="F:hydrolase activity"/>
    <property type="evidence" value="ECO:0007669"/>
    <property type="project" value="UniProtKB-KW"/>
</dbReference>
<dbReference type="Gene3D" id="3.40.50.300">
    <property type="entry name" value="P-loop containing nucleotide triphosphate hydrolases"/>
    <property type="match status" value="1"/>
</dbReference>
<evidence type="ECO:0000256" key="2">
    <source>
        <dbReference type="ARBA" id="ARBA00022801"/>
    </source>
</evidence>
<evidence type="ECO:0000259" key="4">
    <source>
        <dbReference type="PROSITE" id="PS51192"/>
    </source>
</evidence>
<dbReference type="SUPFAM" id="SSF52540">
    <property type="entry name" value="P-loop containing nucleoside triphosphate hydrolases"/>
    <property type="match status" value="2"/>
</dbReference>